<evidence type="ECO:0000256" key="2">
    <source>
        <dbReference type="ARBA" id="ARBA00022840"/>
    </source>
</evidence>
<evidence type="ECO:0000313" key="5">
    <source>
        <dbReference type="Proteomes" id="UP001501153"/>
    </source>
</evidence>
<organism evidence="4 5">
    <name type="scientific">Hymenobacter saemangeumensis</name>
    <dbReference type="NCBI Taxonomy" id="1084522"/>
    <lineage>
        <taxon>Bacteria</taxon>
        <taxon>Pseudomonadati</taxon>
        <taxon>Bacteroidota</taxon>
        <taxon>Cytophagia</taxon>
        <taxon>Cytophagales</taxon>
        <taxon>Hymenobacteraceae</taxon>
        <taxon>Hymenobacter</taxon>
    </lineage>
</organism>
<proteinExistence type="predicted"/>
<comment type="caution">
    <text evidence="4">The sequence shown here is derived from an EMBL/GenBank/DDBJ whole genome shotgun (WGS) entry which is preliminary data.</text>
</comment>
<keyword evidence="2 4" id="KW-0067">ATP-binding</keyword>
<dbReference type="InterPro" id="IPR017871">
    <property type="entry name" value="ABC_transporter-like_CS"/>
</dbReference>
<keyword evidence="1" id="KW-0547">Nucleotide-binding</keyword>
<gene>
    <name evidence="4" type="ORF">GCM10023185_05700</name>
</gene>
<accession>A0ABP8I127</accession>
<evidence type="ECO:0000313" key="4">
    <source>
        <dbReference type="EMBL" id="GAA4349182.1"/>
    </source>
</evidence>
<dbReference type="RefSeq" id="WP_345233627.1">
    <property type="nucleotide sequence ID" value="NZ_BAABGZ010000010.1"/>
</dbReference>
<feature type="domain" description="ABC transporter" evidence="3">
    <location>
        <begin position="3"/>
        <end position="224"/>
    </location>
</feature>
<evidence type="ECO:0000259" key="3">
    <source>
        <dbReference type="PROSITE" id="PS50893"/>
    </source>
</evidence>
<dbReference type="PANTHER" id="PTHR24220">
    <property type="entry name" value="IMPORT ATP-BINDING PROTEIN"/>
    <property type="match status" value="1"/>
</dbReference>
<dbReference type="InterPro" id="IPR015854">
    <property type="entry name" value="ABC_transpr_LolD-like"/>
</dbReference>
<dbReference type="InterPro" id="IPR003593">
    <property type="entry name" value="AAA+_ATPase"/>
</dbReference>
<name>A0ABP8I127_9BACT</name>
<dbReference type="Gene3D" id="3.40.50.300">
    <property type="entry name" value="P-loop containing nucleotide triphosphate hydrolases"/>
    <property type="match status" value="1"/>
</dbReference>
<evidence type="ECO:0000256" key="1">
    <source>
        <dbReference type="ARBA" id="ARBA00022741"/>
    </source>
</evidence>
<dbReference type="PROSITE" id="PS50893">
    <property type="entry name" value="ABC_TRANSPORTER_2"/>
    <property type="match status" value="1"/>
</dbReference>
<dbReference type="EMBL" id="BAABGZ010000010">
    <property type="protein sequence ID" value="GAA4349182.1"/>
    <property type="molecule type" value="Genomic_DNA"/>
</dbReference>
<protein>
    <submittedName>
        <fullName evidence="4">ATP-binding cassette domain-containing protein</fullName>
    </submittedName>
</protein>
<dbReference type="Pfam" id="PF00005">
    <property type="entry name" value="ABC_tran"/>
    <property type="match status" value="1"/>
</dbReference>
<dbReference type="InterPro" id="IPR003439">
    <property type="entry name" value="ABC_transporter-like_ATP-bd"/>
</dbReference>
<dbReference type="SUPFAM" id="SSF52540">
    <property type="entry name" value="P-loop containing nucleoside triphosphate hydrolases"/>
    <property type="match status" value="1"/>
</dbReference>
<dbReference type="InterPro" id="IPR027417">
    <property type="entry name" value="P-loop_NTPase"/>
</dbReference>
<dbReference type="Proteomes" id="UP001501153">
    <property type="component" value="Unassembled WGS sequence"/>
</dbReference>
<dbReference type="PROSITE" id="PS00211">
    <property type="entry name" value="ABC_TRANSPORTER_1"/>
    <property type="match status" value="1"/>
</dbReference>
<dbReference type="GO" id="GO:0005524">
    <property type="term" value="F:ATP binding"/>
    <property type="evidence" value="ECO:0007669"/>
    <property type="project" value="UniProtKB-KW"/>
</dbReference>
<dbReference type="SMART" id="SM00382">
    <property type="entry name" value="AAA"/>
    <property type="match status" value="1"/>
</dbReference>
<keyword evidence="5" id="KW-1185">Reference proteome</keyword>
<dbReference type="PANTHER" id="PTHR24220:SF470">
    <property type="entry name" value="CELL DIVISION ATP-BINDING PROTEIN FTSE"/>
    <property type="match status" value="1"/>
</dbReference>
<sequence>MSEPVIELHDAVIMQEQPVLQGVSFTLEKGEFAYLVGRTGSGKSSLLKTLYADLPLQQGVGTVAGFALPKLAPAKIPFLRRRLGIIFQDFQLLSDRTVGENLMFVLNATGWTGKARKQQRISDVLARVGLAAATNRMPHRLSGGEQQRVVIARAMLNEPVLLLADEPTGNLDPEVSDSIMQLFAEINNAGTSILMATHNFQLLEKYPHRVFTCKDGQLLDSGRR</sequence>
<reference evidence="5" key="1">
    <citation type="journal article" date="2019" name="Int. J. Syst. Evol. Microbiol.">
        <title>The Global Catalogue of Microorganisms (GCM) 10K type strain sequencing project: providing services to taxonomists for standard genome sequencing and annotation.</title>
        <authorList>
            <consortium name="The Broad Institute Genomics Platform"/>
            <consortium name="The Broad Institute Genome Sequencing Center for Infectious Disease"/>
            <person name="Wu L."/>
            <person name="Ma J."/>
        </authorList>
    </citation>
    <scope>NUCLEOTIDE SEQUENCE [LARGE SCALE GENOMIC DNA]</scope>
    <source>
        <strain evidence="5">JCM 17923</strain>
    </source>
</reference>